<organism evidence="3 4">
    <name type="scientific">Kocuria rhizophila</name>
    <dbReference type="NCBI Taxonomy" id="72000"/>
    <lineage>
        <taxon>Bacteria</taxon>
        <taxon>Bacillati</taxon>
        <taxon>Actinomycetota</taxon>
        <taxon>Actinomycetes</taxon>
        <taxon>Micrococcales</taxon>
        <taxon>Micrococcaceae</taxon>
        <taxon>Kocuria</taxon>
    </lineage>
</organism>
<feature type="transmembrane region" description="Helical" evidence="2">
    <location>
        <begin position="12"/>
        <end position="30"/>
    </location>
</feature>
<dbReference type="GeneID" id="93232164"/>
<reference evidence="3 4" key="1">
    <citation type="submission" date="2019-03" db="EMBL/GenBank/DDBJ databases">
        <title>Genome Sequencing and Assembly of Various Microbes Isolated from Alder Root Nodule.</title>
        <authorList>
            <person name="Swanson E."/>
            <person name="Sevigny J.L."/>
            <person name="Pesce C."/>
            <person name="Davis I."/>
            <person name="Kleiner V."/>
            <person name="Tisa L."/>
        </authorList>
    </citation>
    <scope>NUCLEOTIDE SEQUENCE [LARGE SCALE GENOMIC DNA]</scope>
    <source>
        <strain evidence="3 4">4R-31</strain>
    </source>
</reference>
<keyword evidence="4" id="KW-1185">Reference proteome</keyword>
<dbReference type="AlphaFoldDB" id="A0AAX2SC60"/>
<keyword evidence="2" id="KW-0812">Transmembrane</keyword>
<feature type="compositionally biased region" description="Low complexity" evidence="1">
    <location>
        <begin position="91"/>
        <end position="117"/>
    </location>
</feature>
<keyword evidence="2" id="KW-1133">Transmembrane helix</keyword>
<comment type="caution">
    <text evidence="3">The sequence shown here is derived from an EMBL/GenBank/DDBJ whole genome shotgun (WGS) entry which is preliminary data.</text>
</comment>
<protein>
    <submittedName>
        <fullName evidence="3">Uncharacterized protein</fullName>
    </submittedName>
</protein>
<proteinExistence type="predicted"/>
<gene>
    <name evidence="3" type="ORF">E4P33_06170</name>
</gene>
<feature type="transmembrane region" description="Helical" evidence="2">
    <location>
        <begin position="36"/>
        <end position="55"/>
    </location>
</feature>
<accession>A0AAX2SC60</accession>
<evidence type="ECO:0000256" key="1">
    <source>
        <dbReference type="SAM" id="MobiDB-lite"/>
    </source>
</evidence>
<evidence type="ECO:0000313" key="3">
    <source>
        <dbReference type="EMBL" id="TFI01706.1"/>
    </source>
</evidence>
<dbReference type="RefSeq" id="WP_019310451.1">
    <property type="nucleotide sequence ID" value="NZ_CABMOG010000004.1"/>
</dbReference>
<dbReference type="Proteomes" id="UP000298017">
    <property type="component" value="Unassembled WGS sequence"/>
</dbReference>
<name>A0AAX2SC60_KOCRH</name>
<feature type="region of interest" description="Disordered" evidence="1">
    <location>
        <begin position="63"/>
        <end position="124"/>
    </location>
</feature>
<dbReference type="EMBL" id="SPNK01000005">
    <property type="protein sequence ID" value="TFI01706.1"/>
    <property type="molecule type" value="Genomic_DNA"/>
</dbReference>
<evidence type="ECO:0000256" key="2">
    <source>
        <dbReference type="SAM" id="Phobius"/>
    </source>
</evidence>
<keyword evidence="2" id="KW-0472">Membrane</keyword>
<sequence length="124" mass="12897">MKFDFQRVKTPAYLTSVALVVIGLLCAVGSLAVLAWILTILGIALNVMAVSITAIDDLPARARRTGTRVVEDPEPETDQHDVVSPARAQHSVSGRSAASAGTSAQGGSSAVRPSAAPARDRAEF</sequence>
<evidence type="ECO:0000313" key="4">
    <source>
        <dbReference type="Proteomes" id="UP000298017"/>
    </source>
</evidence>